<comment type="subcellular location">
    <subcellularLocation>
        <location evidence="2">Membrane</location>
    </subcellularLocation>
</comment>
<dbReference type="CDD" id="cd16922">
    <property type="entry name" value="HATPase_EvgS-ArcB-TorS-like"/>
    <property type="match status" value="1"/>
</dbReference>
<accession>A0A550JGK4</accession>
<dbReference type="PRINTS" id="PR00344">
    <property type="entry name" value="BCTRLSENSOR"/>
</dbReference>
<dbReference type="Gene3D" id="1.10.287.130">
    <property type="match status" value="1"/>
</dbReference>
<keyword evidence="7" id="KW-0902">Two-component regulatory system</keyword>
<gene>
    <name evidence="11" type="ORF">FL622_07060</name>
</gene>
<dbReference type="Pfam" id="PF00512">
    <property type="entry name" value="HisKA"/>
    <property type="match status" value="1"/>
</dbReference>
<dbReference type="InterPro" id="IPR003594">
    <property type="entry name" value="HATPase_dom"/>
</dbReference>
<dbReference type="PROSITE" id="PS50885">
    <property type="entry name" value="HAMP"/>
    <property type="match status" value="1"/>
</dbReference>
<feature type="transmembrane region" description="Helical" evidence="8">
    <location>
        <begin position="184"/>
        <end position="207"/>
    </location>
</feature>
<dbReference type="InterPro" id="IPR003661">
    <property type="entry name" value="HisK_dim/P_dom"/>
</dbReference>
<evidence type="ECO:0000313" key="12">
    <source>
        <dbReference type="Proteomes" id="UP000317155"/>
    </source>
</evidence>
<keyword evidence="8" id="KW-1133">Transmembrane helix</keyword>
<name>A0A550JGK4_9BACT</name>
<evidence type="ECO:0000256" key="4">
    <source>
        <dbReference type="ARBA" id="ARBA00022553"/>
    </source>
</evidence>
<evidence type="ECO:0000256" key="2">
    <source>
        <dbReference type="ARBA" id="ARBA00004370"/>
    </source>
</evidence>
<dbReference type="SUPFAM" id="SSF55874">
    <property type="entry name" value="ATPase domain of HSP90 chaperone/DNA topoisomerase II/histidine kinase"/>
    <property type="match status" value="1"/>
</dbReference>
<comment type="caution">
    <text evidence="11">The sequence shown here is derived from an EMBL/GenBank/DDBJ whole genome shotgun (WGS) entry which is preliminary data.</text>
</comment>
<dbReference type="SMART" id="SM00388">
    <property type="entry name" value="HisKA"/>
    <property type="match status" value="1"/>
</dbReference>
<evidence type="ECO:0000256" key="3">
    <source>
        <dbReference type="ARBA" id="ARBA00012438"/>
    </source>
</evidence>
<dbReference type="Gene3D" id="6.10.340.10">
    <property type="match status" value="1"/>
</dbReference>
<protein>
    <recommendedName>
        <fullName evidence="3">histidine kinase</fullName>
        <ecNumber evidence="3">2.7.13.3</ecNumber>
    </recommendedName>
</protein>
<dbReference type="InterPro" id="IPR036097">
    <property type="entry name" value="HisK_dim/P_sf"/>
</dbReference>
<dbReference type="GO" id="GO:0016020">
    <property type="term" value="C:membrane"/>
    <property type="evidence" value="ECO:0007669"/>
    <property type="project" value="UniProtKB-SubCell"/>
</dbReference>
<dbReference type="InterPro" id="IPR005467">
    <property type="entry name" value="His_kinase_dom"/>
</dbReference>
<dbReference type="GO" id="GO:0000155">
    <property type="term" value="F:phosphorelay sensor kinase activity"/>
    <property type="evidence" value="ECO:0007669"/>
    <property type="project" value="InterPro"/>
</dbReference>
<comment type="catalytic activity">
    <reaction evidence="1">
        <text>ATP + protein L-histidine = ADP + protein N-phospho-L-histidine.</text>
        <dbReference type="EC" id="2.7.13.3"/>
    </reaction>
</comment>
<dbReference type="EMBL" id="VJVV01000004">
    <property type="protein sequence ID" value="TRO82330.1"/>
    <property type="molecule type" value="Genomic_DNA"/>
</dbReference>
<feature type="domain" description="HAMP" evidence="10">
    <location>
        <begin position="208"/>
        <end position="260"/>
    </location>
</feature>
<dbReference type="PANTHER" id="PTHR43711">
    <property type="entry name" value="TWO-COMPONENT HISTIDINE KINASE"/>
    <property type="match status" value="1"/>
</dbReference>
<evidence type="ECO:0000256" key="1">
    <source>
        <dbReference type="ARBA" id="ARBA00000085"/>
    </source>
</evidence>
<feature type="domain" description="Histidine kinase" evidence="9">
    <location>
        <begin position="300"/>
        <end position="518"/>
    </location>
</feature>
<evidence type="ECO:0000256" key="7">
    <source>
        <dbReference type="ARBA" id="ARBA00023012"/>
    </source>
</evidence>
<dbReference type="PROSITE" id="PS50109">
    <property type="entry name" value="HIS_KIN"/>
    <property type="match status" value="1"/>
</dbReference>
<keyword evidence="5" id="KW-0808">Transferase</keyword>
<dbReference type="FunFam" id="3.30.565.10:FF:000010">
    <property type="entry name" value="Sensor histidine kinase RcsC"/>
    <property type="match status" value="1"/>
</dbReference>
<dbReference type="Gene3D" id="3.30.565.10">
    <property type="entry name" value="Histidine kinase-like ATPase, C-terminal domain"/>
    <property type="match status" value="1"/>
</dbReference>
<dbReference type="Pfam" id="PF02518">
    <property type="entry name" value="HATPase_c"/>
    <property type="match status" value="1"/>
</dbReference>
<dbReference type="SMART" id="SM00387">
    <property type="entry name" value="HATPase_c"/>
    <property type="match status" value="1"/>
</dbReference>
<dbReference type="SUPFAM" id="SSF158472">
    <property type="entry name" value="HAMP domain-like"/>
    <property type="match status" value="1"/>
</dbReference>
<evidence type="ECO:0000256" key="5">
    <source>
        <dbReference type="ARBA" id="ARBA00022679"/>
    </source>
</evidence>
<keyword evidence="12" id="KW-1185">Reference proteome</keyword>
<sequence length="546" mass="60361">MILQRLSQVGFRGKLLGLVGLGIFALALTAAMTTAWVTSNRTRALLVAQGLQITGTLADQSLLALLYRSEENALRPLRAMLGFPDVRQAGILDPQGKPLFVLGGDEETEFVPPDSELLLKPELVRETADEWLFVAPVYSGDLAAAGDEGAELFNPNALSQGRELLGYAGVWMSKRALRALQTHIFWGNISIGCTFALGLLLVMNLGIKRMIRPLYRLSRIMEEAKQEGAHVYAQVRGPKEIMHMAEAFNLMMSSLEERDRRLRNHREQLRTEVAIRTRELVEARDAALTANRHKSEFLANMSHELRTPLQAIIGYADLAREDLELEGRDASVADLNRIVHNARRLLAQINNILDLAKVEAGRMELNLQPVRLHLVVEEALETVRPLMLQQGNRLESRLEGETQEVRIDREKLLQCLLNLLSNAGKFTQNGQVTLVGRLDPALLKIDVIDTGIGISAEQQELIFEEFRQADGSLTRKFEGTGLGLAITRRFCKLMGGDVALVSAPGSGSTFSLRIPLPIAEPAAVFPAGKRDERQEALPFSGAGTDF</sequence>
<dbReference type="SUPFAM" id="SSF47384">
    <property type="entry name" value="Homodimeric domain of signal transducing histidine kinase"/>
    <property type="match status" value="1"/>
</dbReference>
<evidence type="ECO:0000259" key="10">
    <source>
        <dbReference type="PROSITE" id="PS50885"/>
    </source>
</evidence>
<dbReference type="RefSeq" id="WP_092057379.1">
    <property type="nucleotide sequence ID" value="NZ_FOJJ01000034.1"/>
</dbReference>
<keyword evidence="6" id="KW-0418">Kinase</keyword>
<dbReference type="EC" id="2.7.13.3" evidence="3"/>
<dbReference type="Proteomes" id="UP000317155">
    <property type="component" value="Unassembled WGS sequence"/>
</dbReference>
<keyword evidence="8" id="KW-0472">Membrane</keyword>
<dbReference type="InterPro" id="IPR036890">
    <property type="entry name" value="HATPase_C_sf"/>
</dbReference>
<keyword evidence="4" id="KW-0597">Phosphoprotein</keyword>
<evidence type="ECO:0000259" key="9">
    <source>
        <dbReference type="PROSITE" id="PS50109"/>
    </source>
</evidence>
<dbReference type="PANTHER" id="PTHR43711:SF26">
    <property type="entry name" value="SENSOR HISTIDINE KINASE RCSC"/>
    <property type="match status" value="1"/>
</dbReference>
<dbReference type="InterPro" id="IPR004358">
    <property type="entry name" value="Sig_transdc_His_kin-like_C"/>
</dbReference>
<evidence type="ECO:0000256" key="8">
    <source>
        <dbReference type="SAM" id="Phobius"/>
    </source>
</evidence>
<organism evidence="11 12">
    <name type="scientific">Trichloromonas acetexigens</name>
    <dbReference type="NCBI Taxonomy" id="38815"/>
    <lineage>
        <taxon>Bacteria</taxon>
        <taxon>Pseudomonadati</taxon>
        <taxon>Thermodesulfobacteriota</taxon>
        <taxon>Desulfuromonadia</taxon>
        <taxon>Desulfuromonadales</taxon>
        <taxon>Trichloromonadaceae</taxon>
        <taxon>Trichloromonas</taxon>
    </lineage>
</organism>
<evidence type="ECO:0000256" key="6">
    <source>
        <dbReference type="ARBA" id="ARBA00022777"/>
    </source>
</evidence>
<dbReference type="AlphaFoldDB" id="A0A550JGK4"/>
<evidence type="ECO:0000313" key="11">
    <source>
        <dbReference type="EMBL" id="TRO82330.1"/>
    </source>
</evidence>
<dbReference type="InterPro" id="IPR050736">
    <property type="entry name" value="Sensor_HK_Regulatory"/>
</dbReference>
<proteinExistence type="predicted"/>
<dbReference type="InterPro" id="IPR003660">
    <property type="entry name" value="HAMP_dom"/>
</dbReference>
<dbReference type="CDD" id="cd00082">
    <property type="entry name" value="HisKA"/>
    <property type="match status" value="1"/>
</dbReference>
<reference evidence="11 12" key="1">
    <citation type="submission" date="2019-07" db="EMBL/GenBank/DDBJ databases">
        <title>Insights of Desulfuromonas acetexigens electromicrobiology.</title>
        <authorList>
            <person name="Katuri K."/>
            <person name="Sapireddy V."/>
            <person name="Shaw D.R."/>
            <person name="Saikaly P."/>
        </authorList>
    </citation>
    <scope>NUCLEOTIDE SEQUENCE [LARGE SCALE GENOMIC DNA]</scope>
    <source>
        <strain evidence="11 12">2873</strain>
    </source>
</reference>
<keyword evidence="8" id="KW-0812">Transmembrane</keyword>
<dbReference type="OrthoDB" id="9758705at2"/>